<dbReference type="Gene3D" id="3.10.10.10">
    <property type="entry name" value="HIV Type 1 Reverse Transcriptase, subunit A, domain 1"/>
    <property type="match status" value="1"/>
</dbReference>
<dbReference type="SUPFAM" id="SSF56672">
    <property type="entry name" value="DNA/RNA polymerases"/>
    <property type="match status" value="1"/>
</dbReference>
<reference evidence="2 3" key="1">
    <citation type="journal article" date="2021" name="Elife">
        <title>Chloroplast acquisition without the gene transfer in kleptoplastic sea slugs, Plakobranchus ocellatus.</title>
        <authorList>
            <person name="Maeda T."/>
            <person name="Takahashi S."/>
            <person name="Yoshida T."/>
            <person name="Shimamura S."/>
            <person name="Takaki Y."/>
            <person name="Nagai Y."/>
            <person name="Toyoda A."/>
            <person name="Suzuki Y."/>
            <person name="Arimoto A."/>
            <person name="Ishii H."/>
            <person name="Satoh N."/>
            <person name="Nishiyama T."/>
            <person name="Hasebe M."/>
            <person name="Maruyama T."/>
            <person name="Minagawa J."/>
            <person name="Obokata J."/>
            <person name="Shigenobu S."/>
        </authorList>
    </citation>
    <scope>NUCLEOTIDE SEQUENCE [LARGE SCALE GENOMIC DNA]</scope>
</reference>
<dbReference type="EMBL" id="BMAT01011616">
    <property type="protein sequence ID" value="GFR75845.1"/>
    <property type="molecule type" value="Genomic_DNA"/>
</dbReference>
<keyword evidence="3" id="KW-1185">Reference proteome</keyword>
<dbReference type="FunFam" id="3.10.10.10:FF:000003">
    <property type="entry name" value="Retrovirus-related Pol polyprotein from transposon 297-like Protein"/>
    <property type="match status" value="1"/>
</dbReference>
<proteinExistence type="predicted"/>
<dbReference type="Gene3D" id="3.30.70.270">
    <property type="match status" value="1"/>
</dbReference>
<gene>
    <name evidence="2" type="ORF">ElyMa_005785200</name>
</gene>
<name>A0AAV4FUC5_9GAST</name>
<organism evidence="2 3">
    <name type="scientific">Elysia marginata</name>
    <dbReference type="NCBI Taxonomy" id="1093978"/>
    <lineage>
        <taxon>Eukaryota</taxon>
        <taxon>Metazoa</taxon>
        <taxon>Spiralia</taxon>
        <taxon>Lophotrochozoa</taxon>
        <taxon>Mollusca</taxon>
        <taxon>Gastropoda</taxon>
        <taxon>Heterobranchia</taxon>
        <taxon>Euthyneura</taxon>
        <taxon>Panpulmonata</taxon>
        <taxon>Sacoglossa</taxon>
        <taxon>Placobranchoidea</taxon>
        <taxon>Plakobranchidae</taxon>
        <taxon>Elysia</taxon>
    </lineage>
</organism>
<dbReference type="InterPro" id="IPR043128">
    <property type="entry name" value="Rev_trsase/Diguanyl_cyclase"/>
</dbReference>
<dbReference type="Pfam" id="PF00078">
    <property type="entry name" value="RVT_1"/>
    <property type="match status" value="1"/>
</dbReference>
<accession>A0AAV4FUC5</accession>
<dbReference type="PANTHER" id="PTHR37984:SF7">
    <property type="entry name" value="INTEGRASE CATALYTIC DOMAIN-CONTAINING PROTEIN"/>
    <property type="match status" value="1"/>
</dbReference>
<evidence type="ECO:0000259" key="1">
    <source>
        <dbReference type="Pfam" id="PF00078"/>
    </source>
</evidence>
<dbReference type="Proteomes" id="UP000762676">
    <property type="component" value="Unassembled WGS sequence"/>
</dbReference>
<protein>
    <submittedName>
        <fullName evidence="2">Enzymatic polyprotein</fullName>
    </submittedName>
</protein>
<comment type="caution">
    <text evidence="2">The sequence shown here is derived from an EMBL/GenBank/DDBJ whole genome shotgun (WGS) entry which is preliminary data.</text>
</comment>
<dbReference type="InterPro" id="IPR043502">
    <property type="entry name" value="DNA/RNA_pol_sf"/>
</dbReference>
<dbReference type="InterPro" id="IPR000477">
    <property type="entry name" value="RT_dom"/>
</dbReference>
<sequence>MPFLDYQQQLVTINCQIKNYAREMNKENILQDYSDCFEGIRKFQGQYHIAIDTTVPPVVHAPRKIPISLKERIKSELDEMSAQEIITKVKEGEPTAWVNSLVYREKPNGRLRLCLDPKDLNKAIQREHHVILTVEEILPKLAGAKKFSIVDAKCGYWNVELDTKSSYLTTFNSPFGRYRFLRMPFGLRMSQDVFHARIDQTFEGCEGVIGIADDIIVYGESEDDHDKNMREMLQR</sequence>
<dbReference type="InterPro" id="IPR050951">
    <property type="entry name" value="Retrovirus_Pol_polyprotein"/>
</dbReference>
<dbReference type="PANTHER" id="PTHR37984">
    <property type="entry name" value="PROTEIN CBG26694"/>
    <property type="match status" value="1"/>
</dbReference>
<evidence type="ECO:0000313" key="3">
    <source>
        <dbReference type="Proteomes" id="UP000762676"/>
    </source>
</evidence>
<feature type="domain" description="Reverse transcriptase" evidence="1">
    <location>
        <begin position="106"/>
        <end position="234"/>
    </location>
</feature>
<dbReference type="CDD" id="cd01647">
    <property type="entry name" value="RT_LTR"/>
    <property type="match status" value="1"/>
</dbReference>
<dbReference type="AlphaFoldDB" id="A0AAV4FUC5"/>
<evidence type="ECO:0000313" key="2">
    <source>
        <dbReference type="EMBL" id="GFR75845.1"/>
    </source>
</evidence>